<sequence length="201" mass="23063">MPLAAICVLLVTSAWAVVFDREAPITSYASKQDRQLYNNAQNTVEGSSNQWPMDSQKYQNAPNDQIHSPHYAVDVQTYPGIPNYGYRTLPPYIPYNRGQQGDPPYNPSQWSPVYPTQPPEYGRFSPQWSQNLPSQYGYLPGSLFIPLFPNLSINFHPDEQSGKSTTQDDWNSYQKDTIYNKKDACTHKMMQNIEEYQPNLD</sequence>
<proteinExistence type="predicted"/>
<protein>
    <submittedName>
        <fullName evidence="2">Uncharacterized protein</fullName>
    </submittedName>
</protein>
<evidence type="ECO:0000256" key="1">
    <source>
        <dbReference type="SAM" id="SignalP"/>
    </source>
</evidence>
<name>A0AA36HF29_CYLNA</name>
<dbReference type="EMBL" id="CATQJL010000326">
    <property type="protein sequence ID" value="CAJ0609060.1"/>
    <property type="molecule type" value="Genomic_DNA"/>
</dbReference>
<gene>
    <name evidence="2" type="ORF">CYNAS_LOCUS21043</name>
</gene>
<dbReference type="AlphaFoldDB" id="A0AA36HF29"/>
<evidence type="ECO:0000313" key="2">
    <source>
        <dbReference type="EMBL" id="CAJ0609060.1"/>
    </source>
</evidence>
<keyword evidence="3" id="KW-1185">Reference proteome</keyword>
<organism evidence="2 3">
    <name type="scientific">Cylicocyclus nassatus</name>
    <name type="common">Nematode worm</name>
    <dbReference type="NCBI Taxonomy" id="53992"/>
    <lineage>
        <taxon>Eukaryota</taxon>
        <taxon>Metazoa</taxon>
        <taxon>Ecdysozoa</taxon>
        <taxon>Nematoda</taxon>
        <taxon>Chromadorea</taxon>
        <taxon>Rhabditida</taxon>
        <taxon>Rhabditina</taxon>
        <taxon>Rhabditomorpha</taxon>
        <taxon>Strongyloidea</taxon>
        <taxon>Strongylidae</taxon>
        <taxon>Cylicocyclus</taxon>
    </lineage>
</organism>
<evidence type="ECO:0000313" key="3">
    <source>
        <dbReference type="Proteomes" id="UP001176961"/>
    </source>
</evidence>
<keyword evidence="1" id="KW-0732">Signal</keyword>
<comment type="caution">
    <text evidence="2">The sequence shown here is derived from an EMBL/GenBank/DDBJ whole genome shotgun (WGS) entry which is preliminary data.</text>
</comment>
<accession>A0AA36HF29</accession>
<reference evidence="2" key="1">
    <citation type="submission" date="2023-07" db="EMBL/GenBank/DDBJ databases">
        <authorList>
            <consortium name="CYATHOMIX"/>
        </authorList>
    </citation>
    <scope>NUCLEOTIDE SEQUENCE</scope>
    <source>
        <strain evidence="2">N/A</strain>
    </source>
</reference>
<dbReference type="Proteomes" id="UP001176961">
    <property type="component" value="Unassembled WGS sequence"/>
</dbReference>
<feature type="chain" id="PRO_5041323962" evidence="1">
    <location>
        <begin position="17"/>
        <end position="201"/>
    </location>
</feature>
<feature type="signal peptide" evidence="1">
    <location>
        <begin position="1"/>
        <end position="16"/>
    </location>
</feature>